<dbReference type="InterPro" id="IPR036026">
    <property type="entry name" value="Seven-hairpin_glycosidases"/>
</dbReference>
<comment type="catalytic activity">
    <reaction evidence="9">
        <text>N(4)-(alpha-D-Man-(1-&gt;2)-alpha-D-Man-(1-&gt;2)-alpha-D-Man-(1-&gt;3)-[alpha-D-Man-(1-&gt;3)-[alpha-D-Man-(1-&gt;2)-alpha-D-Man-(1-&gt;6)]-alpha-D-Man-(1-&gt;6)]-beta-D-Man-(1-&gt;4)-beta-D-GlcNAc-(1-&gt;4)-beta-D-GlcNAc)-L-asparaginyl-[protein] (N-glucan mannose isomer 8A1,2,3B1,3) + 3 H2O = N(4)-(alpha-D-Man-(1-&gt;3)-[alpha-D-Man-(1-&gt;3)-[alpha-D-Man-(1-&gt;6)]-alpha-D-Man-(1-&gt;6)]-beta-D-Man-(1-&gt;4)-beta-D-GlcNAc-(1-&gt;4)-beta-D-GlcNAc)-L-asparaginyl-[protein] (N-glucan mannose isomer 5A1,2) + 3 beta-D-mannose</text>
        <dbReference type="Rhea" id="RHEA:56028"/>
        <dbReference type="Rhea" id="RHEA-COMP:14358"/>
        <dbReference type="Rhea" id="RHEA-COMP:14367"/>
        <dbReference type="ChEBI" id="CHEBI:15377"/>
        <dbReference type="ChEBI" id="CHEBI:28563"/>
        <dbReference type="ChEBI" id="CHEBI:59087"/>
        <dbReference type="ChEBI" id="CHEBI:60628"/>
        <dbReference type="EC" id="3.2.1.113"/>
    </reaction>
</comment>
<dbReference type="PRINTS" id="PR00747">
    <property type="entry name" value="GLYHDRLASE47"/>
</dbReference>
<keyword evidence="7" id="KW-0325">Glycoprotein</keyword>
<comment type="cofactor">
    <cofactor evidence="1 12">
        <name>Ca(2+)</name>
        <dbReference type="ChEBI" id="CHEBI:29108"/>
    </cofactor>
</comment>
<evidence type="ECO:0000256" key="2">
    <source>
        <dbReference type="ARBA" id="ARBA00004922"/>
    </source>
</evidence>
<organism evidence="16 17">
    <name type="scientific">Puccinia coronata f. sp. avenae</name>
    <dbReference type="NCBI Taxonomy" id="200324"/>
    <lineage>
        <taxon>Eukaryota</taxon>
        <taxon>Fungi</taxon>
        <taxon>Dikarya</taxon>
        <taxon>Basidiomycota</taxon>
        <taxon>Pucciniomycotina</taxon>
        <taxon>Pucciniomycetes</taxon>
        <taxon>Pucciniales</taxon>
        <taxon>Pucciniaceae</taxon>
        <taxon>Puccinia</taxon>
    </lineage>
</organism>
<evidence type="ECO:0000256" key="3">
    <source>
        <dbReference type="ARBA" id="ARBA00007658"/>
    </source>
</evidence>
<sequence>MHWSPMIWVGLACILRICGVACQTPDSEKLQKAGIKQSEQDKHRAEQVKAVFTAAFDDYMKFGFPGDELRPLTKGFRDTRNGWSATLVDSLDTLLVMNLEDRFKQAVENTLRIDFSHSQTEEGVSIFESTIRYIAGILSAYELSGATNAALLDQASKLADKLLLCWQDDKQNLPFPFIDFATKKPVNRDFISAASAGSLIMEFDRLSFHTRQPKYLQYATKAIQTVIKTPSLVPGFPGLNYDVKNQTILYDLATWGAGTDSYMEYLLKYGMLINNTDPSYYNTWKLAVKSSIQELIQVSPAHNLTYLGEYSTMDKTFNYEFSHLACFAGGNWLLGGKVFEDNEVFDYGLKLVNTCMEAYKRTATGLGPEIFRFLGPNGEITGDEPGAQDLEFFRANGFYISNPVYHLRPEVIESAFYAWRLTGDVQYQEFVWKAFQSLQKYCKAPAGYAEIQSVNSNSKPNQKDALESFFYSETLKYICLTFSDPGLLSLDEYVFNTEAHPFHYRGLANFSTPTRAPSKGDPPNVEFLGPALMMESHSSFSPSSQIPAKHELDVSRQISRPTGLATTSGYNKPRASCAVRLRRLRTLAPMESSIRCS</sequence>
<dbReference type="EC" id="3.2.1.-" evidence="14"/>
<evidence type="ECO:0000256" key="8">
    <source>
        <dbReference type="ARBA" id="ARBA00023295"/>
    </source>
</evidence>
<dbReference type="FunFam" id="1.50.10.10:FF:000047">
    <property type="entry name" value="Mannosyl-oligosaccharide alpha-1,2-mannosidase"/>
    <property type="match status" value="1"/>
</dbReference>
<evidence type="ECO:0000256" key="1">
    <source>
        <dbReference type="ARBA" id="ARBA00001913"/>
    </source>
</evidence>
<dbReference type="GO" id="GO:0005509">
    <property type="term" value="F:calcium ion binding"/>
    <property type="evidence" value="ECO:0007669"/>
    <property type="project" value="InterPro"/>
</dbReference>
<evidence type="ECO:0000256" key="4">
    <source>
        <dbReference type="ARBA" id="ARBA00022729"/>
    </source>
</evidence>
<dbReference type="PANTHER" id="PTHR11742">
    <property type="entry name" value="MANNOSYL-OLIGOSACCHARIDE ALPHA-1,2-MANNOSIDASE-RELATED"/>
    <property type="match status" value="1"/>
</dbReference>
<evidence type="ECO:0000256" key="7">
    <source>
        <dbReference type="ARBA" id="ARBA00023180"/>
    </source>
</evidence>
<feature type="chain" id="PRO_5014743140" description="alpha-1,2-Mannosidase" evidence="15">
    <location>
        <begin position="23"/>
        <end position="597"/>
    </location>
</feature>
<reference evidence="16 17" key="1">
    <citation type="submission" date="2017-11" db="EMBL/GenBank/DDBJ databases">
        <title>De novo assembly and phasing of dikaryotic genomes from two isolates of Puccinia coronata f. sp. avenae, the causal agent of oat crown rust.</title>
        <authorList>
            <person name="Miller M.E."/>
            <person name="Zhang Y."/>
            <person name="Omidvar V."/>
            <person name="Sperschneider J."/>
            <person name="Schwessinger B."/>
            <person name="Raley C."/>
            <person name="Palmer J.M."/>
            <person name="Garnica D."/>
            <person name="Upadhyaya N."/>
            <person name="Rathjen J."/>
            <person name="Taylor J.M."/>
            <person name="Park R.F."/>
            <person name="Dodds P.N."/>
            <person name="Hirsch C.D."/>
            <person name="Kianian S.F."/>
            <person name="Figueroa M."/>
        </authorList>
    </citation>
    <scope>NUCLEOTIDE SEQUENCE [LARGE SCALE GENOMIC DNA]</scope>
    <source>
        <strain evidence="16">12NC29</strain>
    </source>
</reference>
<feature type="active site" description="Proton donor" evidence="11">
    <location>
        <position position="128"/>
    </location>
</feature>
<feature type="signal peptide" evidence="15">
    <location>
        <begin position="1"/>
        <end position="22"/>
    </location>
</feature>
<comment type="catalytic activity">
    <reaction evidence="10">
        <text>N(4)-(alpha-D-Man-(1-&gt;2)-alpha-D-Man-(1-&gt;2)-alpha-D-Man-(1-&gt;3)-[alpha-D-Man-(1-&gt;2)-alpha-D-Man-(1-&gt;3)-[alpha-D-Man-(1-&gt;2)-alpha-D-Man-(1-&gt;6)]-alpha-D-Man-(1-&gt;6)]-beta-D-Man-(1-&gt;4)-beta-D-GlcNAc-(1-&gt;4)-beta-D-GlcNAc)-L-asparaginyl-[protein] (N-glucan mannose isomer 9A1,2,3B1,2,3) + 4 H2O = N(4)-(alpha-D-Man-(1-&gt;3)-[alpha-D-Man-(1-&gt;3)-[alpha-D-Man-(1-&gt;6)]-alpha-D-Man-(1-&gt;6)]-beta-D-Man-(1-&gt;4)-beta-D-GlcNAc-(1-&gt;4)-beta-D-GlcNAc)-L-asparaginyl-[protein] (N-glucan mannose isomer 5A1,2) + 4 beta-D-mannose</text>
        <dbReference type="Rhea" id="RHEA:56008"/>
        <dbReference type="Rhea" id="RHEA-COMP:14356"/>
        <dbReference type="Rhea" id="RHEA-COMP:14367"/>
        <dbReference type="ChEBI" id="CHEBI:15377"/>
        <dbReference type="ChEBI" id="CHEBI:28563"/>
        <dbReference type="ChEBI" id="CHEBI:59087"/>
        <dbReference type="ChEBI" id="CHEBI:139493"/>
        <dbReference type="EC" id="3.2.1.113"/>
    </reaction>
</comment>
<dbReference type="Gene3D" id="1.50.10.10">
    <property type="match status" value="1"/>
</dbReference>
<keyword evidence="8 14" id="KW-0326">Glycosidase</keyword>
<dbReference type="GO" id="GO:0005975">
    <property type="term" value="P:carbohydrate metabolic process"/>
    <property type="evidence" value="ECO:0007669"/>
    <property type="project" value="InterPro"/>
</dbReference>
<dbReference type="InterPro" id="IPR012341">
    <property type="entry name" value="6hp_glycosidase-like_sf"/>
</dbReference>
<dbReference type="STRING" id="200324.A0A2N5STN6"/>
<dbReference type="Pfam" id="PF01532">
    <property type="entry name" value="Glyco_hydro_47"/>
    <property type="match status" value="1"/>
</dbReference>
<evidence type="ECO:0000256" key="5">
    <source>
        <dbReference type="ARBA" id="ARBA00022801"/>
    </source>
</evidence>
<comment type="pathway">
    <text evidence="2">Protein modification; protein glycosylation.</text>
</comment>
<dbReference type="SUPFAM" id="SSF48225">
    <property type="entry name" value="Seven-hairpin glycosidases"/>
    <property type="match status" value="1"/>
</dbReference>
<accession>A0A2N5STN6</accession>
<evidence type="ECO:0000256" key="6">
    <source>
        <dbReference type="ARBA" id="ARBA00023157"/>
    </source>
</evidence>
<feature type="binding site" evidence="12">
    <location>
        <position position="497"/>
    </location>
    <ligand>
        <name>Ca(2+)</name>
        <dbReference type="ChEBI" id="CHEBI:29108"/>
    </ligand>
</feature>
<dbReference type="Proteomes" id="UP000235388">
    <property type="component" value="Unassembled WGS sequence"/>
</dbReference>
<dbReference type="PANTHER" id="PTHR11742:SF101">
    <property type="entry name" value="MANNOSYL-OLIGOSACCHARIDE ALPHA-1,2-MANNOSIDASE 1B"/>
    <property type="match status" value="1"/>
</dbReference>
<dbReference type="InterPro" id="IPR001382">
    <property type="entry name" value="Glyco_hydro_47"/>
</dbReference>
<name>A0A2N5STN6_9BASI</name>
<feature type="active site" evidence="11">
    <location>
        <position position="260"/>
    </location>
</feature>
<dbReference type="GO" id="GO:0036503">
    <property type="term" value="P:ERAD pathway"/>
    <property type="evidence" value="ECO:0007669"/>
    <property type="project" value="UniProtKB-ARBA"/>
</dbReference>
<keyword evidence="12" id="KW-0479">Metal-binding</keyword>
<dbReference type="GO" id="GO:0004571">
    <property type="term" value="F:mannosyl-oligosaccharide 1,2-alpha-mannosidase activity"/>
    <property type="evidence" value="ECO:0007669"/>
    <property type="project" value="UniProtKB-EC"/>
</dbReference>
<gene>
    <name evidence="16" type="ORF">PCANC_10405</name>
</gene>
<evidence type="ECO:0000256" key="10">
    <source>
        <dbReference type="ARBA" id="ARBA00048605"/>
    </source>
</evidence>
<evidence type="ECO:0000256" key="14">
    <source>
        <dbReference type="RuleBase" id="RU361193"/>
    </source>
</evidence>
<keyword evidence="17" id="KW-1185">Reference proteome</keyword>
<keyword evidence="5 14" id="KW-0378">Hydrolase</keyword>
<evidence type="ECO:0000256" key="11">
    <source>
        <dbReference type="PIRSR" id="PIRSR601382-1"/>
    </source>
</evidence>
<feature type="active site" description="Proton donor" evidence="11">
    <location>
        <position position="369"/>
    </location>
</feature>
<evidence type="ECO:0000313" key="17">
    <source>
        <dbReference type="Proteomes" id="UP000235388"/>
    </source>
</evidence>
<evidence type="ECO:0000256" key="13">
    <source>
        <dbReference type="PIRSR" id="PIRSR601382-3"/>
    </source>
</evidence>
<evidence type="ECO:0000256" key="12">
    <source>
        <dbReference type="PIRSR" id="PIRSR601382-2"/>
    </source>
</evidence>
<evidence type="ECO:0000313" key="16">
    <source>
        <dbReference type="EMBL" id="PLW16628.1"/>
    </source>
</evidence>
<dbReference type="EMBL" id="PGCJ01000866">
    <property type="protein sequence ID" value="PLW16628.1"/>
    <property type="molecule type" value="Genomic_DNA"/>
</dbReference>
<keyword evidence="6 13" id="KW-1015">Disulfide bond</keyword>
<dbReference type="OrthoDB" id="2504257at2759"/>
<protein>
    <recommendedName>
        <fullName evidence="14">alpha-1,2-Mannosidase</fullName>
        <ecNumber evidence="14">3.2.1.-</ecNumber>
    </recommendedName>
</protein>
<keyword evidence="4 15" id="KW-0732">Signal</keyword>
<proteinExistence type="inferred from homology"/>
<evidence type="ECO:0000256" key="9">
    <source>
        <dbReference type="ARBA" id="ARBA00047669"/>
    </source>
</evidence>
<keyword evidence="12" id="KW-0106">Calcium</keyword>
<comment type="caution">
    <text evidence="16">The sequence shown here is derived from an EMBL/GenBank/DDBJ whole genome shotgun (WGS) entry which is preliminary data.</text>
</comment>
<feature type="disulfide bond" evidence="13">
    <location>
        <begin position="326"/>
        <end position="355"/>
    </location>
</feature>
<feature type="active site" evidence="11">
    <location>
        <position position="410"/>
    </location>
</feature>
<dbReference type="AlphaFoldDB" id="A0A2N5STN6"/>
<comment type="similarity">
    <text evidence="3 14">Belongs to the glycosyl hydrolase 47 family.</text>
</comment>
<dbReference type="InterPro" id="IPR050749">
    <property type="entry name" value="Glycosyl_Hydrolase_47"/>
</dbReference>
<dbReference type="GO" id="GO:0005783">
    <property type="term" value="C:endoplasmic reticulum"/>
    <property type="evidence" value="ECO:0007669"/>
    <property type="project" value="TreeGrafter"/>
</dbReference>
<evidence type="ECO:0000256" key="15">
    <source>
        <dbReference type="SAM" id="SignalP"/>
    </source>
</evidence>
<dbReference type="GO" id="GO:0016020">
    <property type="term" value="C:membrane"/>
    <property type="evidence" value="ECO:0007669"/>
    <property type="project" value="InterPro"/>
</dbReference>